<reference evidence="3" key="1">
    <citation type="submission" date="2024-03" db="EMBL/GenBank/DDBJ databases">
        <title>WGS assembly of Saponaria officinalis var. Norfolk2.</title>
        <authorList>
            <person name="Jenkins J."/>
            <person name="Shu S."/>
            <person name="Grimwood J."/>
            <person name="Barry K."/>
            <person name="Goodstein D."/>
            <person name="Schmutz J."/>
            <person name="Leebens-Mack J."/>
            <person name="Osbourn A."/>
        </authorList>
    </citation>
    <scope>NUCLEOTIDE SEQUENCE [LARGE SCALE GENOMIC DNA]</scope>
    <source>
        <strain evidence="3">JIC</strain>
    </source>
</reference>
<dbReference type="PANTHER" id="PTHR48047:SF182">
    <property type="entry name" value="GLYCOSYLTRANSFERASE"/>
    <property type="match status" value="1"/>
</dbReference>
<accession>A0AAW1NCI4</accession>
<gene>
    <name evidence="3" type="ORF">RND81_01G038400</name>
</gene>
<dbReference type="EMBL" id="JBDFQZ010000001">
    <property type="protein sequence ID" value="KAK9755617.1"/>
    <property type="molecule type" value="Genomic_DNA"/>
</dbReference>
<proteinExistence type="inferred from homology"/>
<protein>
    <submittedName>
        <fullName evidence="3">Uncharacterized protein</fullName>
    </submittedName>
</protein>
<sequence length="153" mass="16809">MKKTNQGLVIESWVPQLMFLEHKAIGGMLTHVGWGTMLEGITAGLPLVTWPLYAEQFYNERLVVDVLKIGVGVGVKELCGLDEIGKKETIGRENIEASVRLVMGDGEEAAAMRLRVKELSEASMKAVREGGSSKANIHDFLNELSTLRSLRKA</sequence>
<evidence type="ECO:0000256" key="1">
    <source>
        <dbReference type="ARBA" id="ARBA00009995"/>
    </source>
</evidence>
<dbReference type="CDD" id="cd03784">
    <property type="entry name" value="GT1_Gtf-like"/>
    <property type="match status" value="1"/>
</dbReference>
<comment type="similarity">
    <text evidence="1">Belongs to the UDP-glycosyltransferase family.</text>
</comment>
<dbReference type="GO" id="GO:0035251">
    <property type="term" value="F:UDP-glucosyltransferase activity"/>
    <property type="evidence" value="ECO:0007669"/>
    <property type="project" value="TreeGrafter"/>
</dbReference>
<dbReference type="GO" id="GO:0016135">
    <property type="term" value="P:saponin biosynthetic process"/>
    <property type="evidence" value="ECO:0007669"/>
    <property type="project" value="UniProtKB-ARBA"/>
</dbReference>
<keyword evidence="4" id="KW-1185">Reference proteome</keyword>
<evidence type="ECO:0000313" key="3">
    <source>
        <dbReference type="EMBL" id="KAK9755617.1"/>
    </source>
</evidence>
<evidence type="ECO:0000256" key="2">
    <source>
        <dbReference type="ARBA" id="ARBA00022679"/>
    </source>
</evidence>
<dbReference type="GO" id="GO:0016104">
    <property type="term" value="P:triterpenoid biosynthetic process"/>
    <property type="evidence" value="ECO:0007669"/>
    <property type="project" value="UniProtKB-ARBA"/>
</dbReference>
<dbReference type="InterPro" id="IPR002213">
    <property type="entry name" value="UDP_glucos_trans"/>
</dbReference>
<dbReference type="Proteomes" id="UP001443914">
    <property type="component" value="Unassembled WGS sequence"/>
</dbReference>
<dbReference type="Gene3D" id="3.40.50.2000">
    <property type="entry name" value="Glycogen Phosphorylase B"/>
    <property type="match status" value="2"/>
</dbReference>
<keyword evidence="2" id="KW-0808">Transferase</keyword>
<dbReference type="Pfam" id="PF00201">
    <property type="entry name" value="UDPGT"/>
    <property type="match status" value="1"/>
</dbReference>
<evidence type="ECO:0000313" key="4">
    <source>
        <dbReference type="Proteomes" id="UP001443914"/>
    </source>
</evidence>
<comment type="caution">
    <text evidence="3">The sequence shown here is derived from an EMBL/GenBank/DDBJ whole genome shotgun (WGS) entry which is preliminary data.</text>
</comment>
<dbReference type="SUPFAM" id="SSF53756">
    <property type="entry name" value="UDP-Glycosyltransferase/glycogen phosphorylase"/>
    <property type="match status" value="1"/>
</dbReference>
<dbReference type="AlphaFoldDB" id="A0AAW1NCI4"/>
<name>A0AAW1NCI4_SAPOF</name>
<dbReference type="PANTHER" id="PTHR48047">
    <property type="entry name" value="GLYCOSYLTRANSFERASE"/>
    <property type="match status" value="1"/>
</dbReference>
<organism evidence="3 4">
    <name type="scientific">Saponaria officinalis</name>
    <name type="common">Common soapwort</name>
    <name type="synonym">Lychnis saponaria</name>
    <dbReference type="NCBI Taxonomy" id="3572"/>
    <lineage>
        <taxon>Eukaryota</taxon>
        <taxon>Viridiplantae</taxon>
        <taxon>Streptophyta</taxon>
        <taxon>Embryophyta</taxon>
        <taxon>Tracheophyta</taxon>
        <taxon>Spermatophyta</taxon>
        <taxon>Magnoliopsida</taxon>
        <taxon>eudicotyledons</taxon>
        <taxon>Gunneridae</taxon>
        <taxon>Pentapetalae</taxon>
        <taxon>Caryophyllales</taxon>
        <taxon>Caryophyllaceae</taxon>
        <taxon>Caryophylleae</taxon>
        <taxon>Saponaria</taxon>
    </lineage>
</organism>